<protein>
    <submittedName>
        <fullName evidence="7">Trypsin-1</fullName>
    </submittedName>
</protein>
<dbReference type="OrthoDB" id="547031at2759"/>
<dbReference type="PANTHER" id="PTHR24264">
    <property type="entry name" value="TRYPSIN-RELATED"/>
    <property type="match status" value="1"/>
</dbReference>
<keyword evidence="2" id="KW-0964">Secreted</keyword>
<sequence>MSDITGHEQFRQVMSIFIHKGYRESTVKNDIALLSLNTPLQINKFVSPINLPSQDQPISGKLRVSGWGRLSSFQGIPDTLQKVEVDMVPDELCYLLVPAVQFTPRNSTLCSGMSGNKTSCNGDSGGPAVSIDGGYVAGIVSFRSSRICGQKNRPSVSTRVSHYVNWILQQQAMMA</sequence>
<keyword evidence="3" id="KW-0645">Protease</keyword>
<name>A0A1D2N412_ORCCI</name>
<dbReference type="Pfam" id="PF00089">
    <property type="entry name" value="Trypsin"/>
    <property type="match status" value="1"/>
</dbReference>
<proteinExistence type="predicted"/>
<gene>
    <name evidence="7" type="ORF">Ocin01_07019</name>
</gene>
<comment type="caution">
    <text evidence="7">The sequence shown here is derived from an EMBL/GenBank/DDBJ whole genome shotgun (WGS) entry which is preliminary data.</text>
</comment>
<organism evidence="7 8">
    <name type="scientific">Orchesella cincta</name>
    <name type="common">Springtail</name>
    <name type="synonym">Podura cincta</name>
    <dbReference type="NCBI Taxonomy" id="48709"/>
    <lineage>
        <taxon>Eukaryota</taxon>
        <taxon>Metazoa</taxon>
        <taxon>Ecdysozoa</taxon>
        <taxon>Arthropoda</taxon>
        <taxon>Hexapoda</taxon>
        <taxon>Collembola</taxon>
        <taxon>Entomobryomorpha</taxon>
        <taxon>Entomobryoidea</taxon>
        <taxon>Orchesellidae</taxon>
        <taxon>Orchesellinae</taxon>
        <taxon>Orchesella</taxon>
    </lineage>
</organism>
<dbReference type="InterPro" id="IPR043504">
    <property type="entry name" value="Peptidase_S1_PA_chymotrypsin"/>
</dbReference>
<dbReference type="PRINTS" id="PR00722">
    <property type="entry name" value="CHYMOTRYPSIN"/>
</dbReference>
<dbReference type="SMART" id="SM00020">
    <property type="entry name" value="Tryp_SPc"/>
    <property type="match status" value="1"/>
</dbReference>
<evidence type="ECO:0000259" key="6">
    <source>
        <dbReference type="PROSITE" id="PS50240"/>
    </source>
</evidence>
<evidence type="ECO:0000313" key="8">
    <source>
        <dbReference type="Proteomes" id="UP000094527"/>
    </source>
</evidence>
<dbReference type="InterPro" id="IPR009003">
    <property type="entry name" value="Peptidase_S1_PA"/>
</dbReference>
<dbReference type="EMBL" id="LJIJ01000264">
    <property type="protein sequence ID" value="ODM99665.1"/>
    <property type="molecule type" value="Genomic_DNA"/>
</dbReference>
<comment type="subcellular location">
    <subcellularLocation>
        <location evidence="1">Secreted</location>
    </subcellularLocation>
</comment>
<dbReference type="InterPro" id="IPR001254">
    <property type="entry name" value="Trypsin_dom"/>
</dbReference>
<dbReference type="CDD" id="cd00190">
    <property type="entry name" value="Tryp_SPc"/>
    <property type="match status" value="1"/>
</dbReference>
<evidence type="ECO:0000256" key="5">
    <source>
        <dbReference type="ARBA" id="ARBA00022825"/>
    </source>
</evidence>
<dbReference type="InterPro" id="IPR050127">
    <property type="entry name" value="Serine_Proteases_S1"/>
</dbReference>
<dbReference type="STRING" id="48709.A0A1D2N412"/>
<evidence type="ECO:0000256" key="4">
    <source>
        <dbReference type="ARBA" id="ARBA00022801"/>
    </source>
</evidence>
<evidence type="ECO:0000256" key="1">
    <source>
        <dbReference type="ARBA" id="ARBA00004613"/>
    </source>
</evidence>
<accession>A0A1D2N412</accession>
<feature type="domain" description="Peptidase S1" evidence="6">
    <location>
        <begin position="1"/>
        <end position="172"/>
    </location>
</feature>
<feature type="non-terminal residue" evidence="7">
    <location>
        <position position="175"/>
    </location>
</feature>
<evidence type="ECO:0000256" key="2">
    <source>
        <dbReference type="ARBA" id="ARBA00022525"/>
    </source>
</evidence>
<dbReference type="OMA" id="DITGHEQ"/>
<dbReference type="AlphaFoldDB" id="A0A1D2N412"/>
<keyword evidence="4" id="KW-0378">Hydrolase</keyword>
<dbReference type="Proteomes" id="UP000094527">
    <property type="component" value="Unassembled WGS sequence"/>
</dbReference>
<dbReference type="SUPFAM" id="SSF50494">
    <property type="entry name" value="Trypsin-like serine proteases"/>
    <property type="match status" value="1"/>
</dbReference>
<evidence type="ECO:0000313" key="7">
    <source>
        <dbReference type="EMBL" id="ODM99665.1"/>
    </source>
</evidence>
<keyword evidence="5" id="KW-0720">Serine protease</keyword>
<dbReference type="PANTHER" id="PTHR24264:SF65">
    <property type="entry name" value="SRCR DOMAIN-CONTAINING PROTEIN"/>
    <property type="match status" value="1"/>
</dbReference>
<dbReference type="PROSITE" id="PS50240">
    <property type="entry name" value="TRYPSIN_DOM"/>
    <property type="match status" value="1"/>
</dbReference>
<dbReference type="GO" id="GO:0006508">
    <property type="term" value="P:proteolysis"/>
    <property type="evidence" value="ECO:0007669"/>
    <property type="project" value="UniProtKB-KW"/>
</dbReference>
<dbReference type="InterPro" id="IPR001314">
    <property type="entry name" value="Peptidase_S1A"/>
</dbReference>
<reference evidence="7 8" key="1">
    <citation type="journal article" date="2016" name="Genome Biol. Evol.">
        <title>Gene Family Evolution Reflects Adaptation to Soil Environmental Stressors in the Genome of the Collembolan Orchesella cincta.</title>
        <authorList>
            <person name="Faddeeva-Vakhrusheva A."/>
            <person name="Derks M.F."/>
            <person name="Anvar S.Y."/>
            <person name="Agamennone V."/>
            <person name="Suring W."/>
            <person name="Smit S."/>
            <person name="van Straalen N.M."/>
            <person name="Roelofs D."/>
        </authorList>
    </citation>
    <scope>NUCLEOTIDE SEQUENCE [LARGE SCALE GENOMIC DNA]</scope>
    <source>
        <tissue evidence="7">Mixed pool</tissue>
    </source>
</reference>
<dbReference type="Gene3D" id="2.40.10.10">
    <property type="entry name" value="Trypsin-like serine proteases"/>
    <property type="match status" value="2"/>
</dbReference>
<dbReference type="GO" id="GO:0005615">
    <property type="term" value="C:extracellular space"/>
    <property type="evidence" value="ECO:0007669"/>
    <property type="project" value="TreeGrafter"/>
</dbReference>
<dbReference type="GO" id="GO:0004252">
    <property type="term" value="F:serine-type endopeptidase activity"/>
    <property type="evidence" value="ECO:0007669"/>
    <property type="project" value="InterPro"/>
</dbReference>
<keyword evidence="8" id="KW-1185">Reference proteome</keyword>
<evidence type="ECO:0000256" key="3">
    <source>
        <dbReference type="ARBA" id="ARBA00022670"/>
    </source>
</evidence>